<accession>A0AB39Q9H0</accession>
<dbReference type="Gene3D" id="1.20.140.10">
    <property type="entry name" value="Butyryl-CoA Dehydrogenase, subunit A, domain 3"/>
    <property type="match status" value="1"/>
</dbReference>
<feature type="domain" description="Acyl-CoA dehydrogenase/oxidase C-terminal" evidence="6">
    <location>
        <begin position="253"/>
        <end position="367"/>
    </location>
</feature>
<feature type="domain" description="Acyl-CoA oxidase/dehydrogenase middle" evidence="7">
    <location>
        <begin position="127"/>
        <end position="225"/>
    </location>
</feature>
<dbReference type="Gene3D" id="1.10.540.10">
    <property type="entry name" value="Acyl-CoA dehydrogenase/oxidase, N-terminal domain"/>
    <property type="match status" value="1"/>
</dbReference>
<dbReference type="GO" id="GO:0050660">
    <property type="term" value="F:flavin adenine dinucleotide binding"/>
    <property type="evidence" value="ECO:0007669"/>
    <property type="project" value="InterPro"/>
</dbReference>
<dbReference type="EMBL" id="CP163439">
    <property type="protein sequence ID" value="XDQ38921.1"/>
    <property type="molecule type" value="Genomic_DNA"/>
</dbReference>
<dbReference type="AlphaFoldDB" id="A0AB39Q9H0"/>
<dbReference type="PANTHER" id="PTHR43884">
    <property type="entry name" value="ACYL-COA DEHYDROGENASE"/>
    <property type="match status" value="1"/>
</dbReference>
<dbReference type="Pfam" id="PF00441">
    <property type="entry name" value="Acyl-CoA_dh_1"/>
    <property type="match status" value="1"/>
</dbReference>
<keyword evidence="4 5" id="KW-0274">FAD</keyword>
<evidence type="ECO:0000256" key="3">
    <source>
        <dbReference type="ARBA" id="ARBA00022630"/>
    </source>
</evidence>
<dbReference type="Pfam" id="PF02771">
    <property type="entry name" value="Acyl-CoA_dh_N"/>
    <property type="match status" value="1"/>
</dbReference>
<feature type="domain" description="Acyl-CoA dehydrogenase/oxidase N-terminal" evidence="8">
    <location>
        <begin position="28"/>
        <end position="121"/>
    </location>
</feature>
<dbReference type="InterPro" id="IPR037069">
    <property type="entry name" value="AcylCoA_DH/ox_N_sf"/>
</dbReference>
<keyword evidence="5 9" id="KW-0560">Oxidoreductase</keyword>
<dbReference type="GO" id="GO:0003995">
    <property type="term" value="F:acyl-CoA dehydrogenase activity"/>
    <property type="evidence" value="ECO:0007669"/>
    <property type="project" value="TreeGrafter"/>
</dbReference>
<organism evidence="9">
    <name type="scientific">Streptomyces sp. R28</name>
    <dbReference type="NCBI Taxonomy" id="3238628"/>
    <lineage>
        <taxon>Bacteria</taxon>
        <taxon>Bacillati</taxon>
        <taxon>Actinomycetota</taxon>
        <taxon>Actinomycetes</taxon>
        <taxon>Kitasatosporales</taxon>
        <taxon>Streptomycetaceae</taxon>
        <taxon>Streptomyces</taxon>
    </lineage>
</organism>
<evidence type="ECO:0000256" key="4">
    <source>
        <dbReference type="ARBA" id="ARBA00022827"/>
    </source>
</evidence>
<comment type="cofactor">
    <cofactor evidence="1 5">
        <name>FAD</name>
        <dbReference type="ChEBI" id="CHEBI:57692"/>
    </cofactor>
</comment>
<evidence type="ECO:0000259" key="6">
    <source>
        <dbReference type="Pfam" id="PF00441"/>
    </source>
</evidence>
<gene>
    <name evidence="9" type="ORF">AB5J49_39280</name>
</gene>
<evidence type="ECO:0000256" key="1">
    <source>
        <dbReference type="ARBA" id="ARBA00001974"/>
    </source>
</evidence>
<dbReference type="InterPro" id="IPR046373">
    <property type="entry name" value="Acyl-CoA_Oxase/DH_mid-dom_sf"/>
</dbReference>
<evidence type="ECO:0000256" key="5">
    <source>
        <dbReference type="RuleBase" id="RU362125"/>
    </source>
</evidence>
<dbReference type="InterPro" id="IPR009075">
    <property type="entry name" value="AcylCo_DH/oxidase_C"/>
</dbReference>
<protein>
    <submittedName>
        <fullName evidence="9">Acyl-CoA dehydrogenase family protein</fullName>
        <ecNumber evidence="9">1.-.-.-</ecNumber>
    </submittedName>
</protein>
<dbReference type="RefSeq" id="WP_369173657.1">
    <property type="nucleotide sequence ID" value="NZ_CP163439.1"/>
</dbReference>
<dbReference type="InterPro" id="IPR036250">
    <property type="entry name" value="AcylCo_DH-like_C"/>
</dbReference>
<dbReference type="Gene3D" id="2.40.110.10">
    <property type="entry name" value="Butyryl-CoA Dehydrogenase, subunit A, domain 2"/>
    <property type="match status" value="1"/>
</dbReference>
<evidence type="ECO:0000256" key="2">
    <source>
        <dbReference type="ARBA" id="ARBA00009347"/>
    </source>
</evidence>
<dbReference type="EC" id="1.-.-.-" evidence="9"/>
<dbReference type="PIRSF" id="PIRSF016578">
    <property type="entry name" value="HsaA"/>
    <property type="match status" value="1"/>
</dbReference>
<sequence>MGAIDGVNAPAVPDRASLGRTYAALYDVLRAHAAEADRAGRLPEAVLAALRSSGILATAVPREFGGEGGGALLVNRIVEQVAGIDPSVAIILFQHFAVTARIVEWGSAQQRAHCLPRLADGRWLAASAWSETGASADKRNIATTAVRGQDGWVLDGAKSFTTGAGLAQVYLVLARTSEPGDADTVYGSDGQSFFLVEADAPGLVADTGMDLVGMRASATGFVELHHCLVPAGALLGPLGEAAAIIAGVRESGATLGAVAVGVADTVHRLAAAHVHKRGGDGLALRRVAELAGRVEAARAAVESAARRDSARPGLTTLHSKVIASTTAEEVCLLAQRLLGSAGFLRDHPVNRLFRDVRAVGLMGPTNDLCLQLLSLEDSPS</sequence>
<dbReference type="InterPro" id="IPR009100">
    <property type="entry name" value="AcylCoA_DH/oxidase_NM_dom_sf"/>
</dbReference>
<dbReference type="InterPro" id="IPR006091">
    <property type="entry name" value="Acyl-CoA_Oxase/DH_mid-dom"/>
</dbReference>
<proteinExistence type="inferred from homology"/>
<keyword evidence="3 5" id="KW-0285">Flavoprotein</keyword>
<reference evidence="9" key="1">
    <citation type="submission" date="2024-07" db="EMBL/GenBank/DDBJ databases">
        <authorList>
            <person name="Yu S.T."/>
        </authorList>
    </citation>
    <scope>NUCLEOTIDE SEQUENCE</scope>
    <source>
        <strain evidence="9">R28</strain>
    </source>
</reference>
<evidence type="ECO:0000259" key="7">
    <source>
        <dbReference type="Pfam" id="PF02770"/>
    </source>
</evidence>
<name>A0AB39Q9H0_9ACTN</name>
<dbReference type="Pfam" id="PF02770">
    <property type="entry name" value="Acyl-CoA_dh_M"/>
    <property type="match status" value="1"/>
</dbReference>
<dbReference type="SUPFAM" id="SSF47203">
    <property type="entry name" value="Acyl-CoA dehydrogenase C-terminal domain-like"/>
    <property type="match status" value="1"/>
</dbReference>
<dbReference type="InterPro" id="IPR013786">
    <property type="entry name" value="AcylCoA_DH/ox_N"/>
</dbReference>
<dbReference type="CDD" id="cd00567">
    <property type="entry name" value="ACAD"/>
    <property type="match status" value="1"/>
</dbReference>
<dbReference type="SUPFAM" id="SSF56645">
    <property type="entry name" value="Acyl-CoA dehydrogenase NM domain-like"/>
    <property type="match status" value="1"/>
</dbReference>
<evidence type="ECO:0000313" key="9">
    <source>
        <dbReference type="EMBL" id="XDQ38921.1"/>
    </source>
</evidence>
<evidence type="ECO:0000259" key="8">
    <source>
        <dbReference type="Pfam" id="PF02771"/>
    </source>
</evidence>
<comment type="similarity">
    <text evidence="2 5">Belongs to the acyl-CoA dehydrogenase family.</text>
</comment>
<dbReference type="PANTHER" id="PTHR43884:SF12">
    <property type="entry name" value="ISOVALERYL-COA DEHYDROGENASE, MITOCHONDRIAL-RELATED"/>
    <property type="match status" value="1"/>
</dbReference>